<proteinExistence type="predicted"/>
<dbReference type="SUPFAM" id="SSF50969">
    <property type="entry name" value="YVTN repeat-like/Quinoprotein amine dehydrogenase"/>
    <property type="match status" value="1"/>
</dbReference>
<evidence type="ECO:0008006" key="4">
    <source>
        <dbReference type="Google" id="ProtNLM"/>
    </source>
</evidence>
<sequence length="376" mass="38076">MGSTARITGIAGLALAATALVAAPAAASPSHSTAGALFVQTDNVSGNAVVAYDRGVDGSLRRAGTYQTGGRGGALNGSVVDHLASQGSLAYDRAHGLLYAVNAGSNTISVFDVHGDKLTRRQQISTGGDFPVSVAVHGNLVYVLNARSGGSVQGFLRVGDLLVRVPTWHRALGLEPVTDANEFTHTPGQVAFTPDGGKLLVTTKADGNDIEVFGVDRFGGLAAKPVVNSDPDAVPFAVAFDSRGRVVVAEAGPNAAATFALGRDGKLTYLSRTPTGQAATCWIVVTDGHFYLSNAGSGTLSGYQGRPDGSLTPLGTTGTDPGTVDATVSSDGRYLYAQTGAAGVVDEYRVTRDGALTEIGSVTVPGATGGEGIVAS</sequence>
<accession>A0ABP9RS90</accession>
<protein>
    <recommendedName>
        <fullName evidence="4">6-phosphogluconolactonase, cycloisomerase 2 family</fullName>
    </recommendedName>
</protein>
<reference evidence="3" key="1">
    <citation type="journal article" date="2019" name="Int. J. Syst. Evol. Microbiol.">
        <title>The Global Catalogue of Microorganisms (GCM) 10K type strain sequencing project: providing services to taxonomists for standard genome sequencing and annotation.</title>
        <authorList>
            <consortium name="The Broad Institute Genomics Platform"/>
            <consortium name="The Broad Institute Genome Sequencing Center for Infectious Disease"/>
            <person name="Wu L."/>
            <person name="Ma J."/>
        </authorList>
    </citation>
    <scope>NUCLEOTIDE SEQUENCE [LARGE SCALE GENOMIC DNA]</scope>
    <source>
        <strain evidence="3">JCM 18304</strain>
    </source>
</reference>
<organism evidence="2 3">
    <name type="scientific">Rugosimonospora acidiphila</name>
    <dbReference type="NCBI Taxonomy" id="556531"/>
    <lineage>
        <taxon>Bacteria</taxon>
        <taxon>Bacillati</taxon>
        <taxon>Actinomycetota</taxon>
        <taxon>Actinomycetes</taxon>
        <taxon>Micromonosporales</taxon>
        <taxon>Micromonosporaceae</taxon>
        <taxon>Rugosimonospora</taxon>
    </lineage>
</organism>
<dbReference type="EMBL" id="BAABJQ010000007">
    <property type="protein sequence ID" value="GAA5185778.1"/>
    <property type="molecule type" value="Genomic_DNA"/>
</dbReference>
<dbReference type="RefSeq" id="WP_345630092.1">
    <property type="nucleotide sequence ID" value="NZ_BAABJQ010000007.1"/>
</dbReference>
<feature type="chain" id="PRO_5046100357" description="6-phosphogluconolactonase, cycloisomerase 2 family" evidence="1">
    <location>
        <begin position="28"/>
        <end position="376"/>
    </location>
</feature>
<dbReference type="PANTHER" id="PTHR47197:SF3">
    <property type="entry name" value="DIHYDRO-HEME D1 DEHYDROGENASE"/>
    <property type="match status" value="1"/>
</dbReference>
<dbReference type="PANTHER" id="PTHR47197">
    <property type="entry name" value="PROTEIN NIRF"/>
    <property type="match status" value="1"/>
</dbReference>
<gene>
    <name evidence="2" type="ORF">GCM10023322_30570</name>
</gene>
<comment type="caution">
    <text evidence="2">The sequence shown here is derived from an EMBL/GenBank/DDBJ whole genome shotgun (WGS) entry which is preliminary data.</text>
</comment>
<dbReference type="InterPro" id="IPR019405">
    <property type="entry name" value="Lactonase_7-beta_prop"/>
</dbReference>
<dbReference type="InterPro" id="IPR051200">
    <property type="entry name" value="Host-pathogen_enzymatic-act"/>
</dbReference>
<name>A0ABP9RS90_9ACTN</name>
<evidence type="ECO:0000313" key="2">
    <source>
        <dbReference type="EMBL" id="GAA5185778.1"/>
    </source>
</evidence>
<dbReference type="Pfam" id="PF10282">
    <property type="entry name" value="Lactonase"/>
    <property type="match status" value="1"/>
</dbReference>
<keyword evidence="3" id="KW-1185">Reference proteome</keyword>
<keyword evidence="1" id="KW-0732">Signal</keyword>
<evidence type="ECO:0000313" key="3">
    <source>
        <dbReference type="Proteomes" id="UP001501570"/>
    </source>
</evidence>
<dbReference type="Proteomes" id="UP001501570">
    <property type="component" value="Unassembled WGS sequence"/>
</dbReference>
<feature type="signal peptide" evidence="1">
    <location>
        <begin position="1"/>
        <end position="27"/>
    </location>
</feature>
<dbReference type="InterPro" id="IPR011044">
    <property type="entry name" value="Quino_amine_DH_bsu"/>
</dbReference>
<evidence type="ECO:0000256" key="1">
    <source>
        <dbReference type="SAM" id="SignalP"/>
    </source>
</evidence>
<dbReference type="Gene3D" id="2.130.10.10">
    <property type="entry name" value="YVTN repeat-like/Quinoprotein amine dehydrogenase"/>
    <property type="match status" value="3"/>
</dbReference>
<dbReference type="InterPro" id="IPR015943">
    <property type="entry name" value="WD40/YVTN_repeat-like_dom_sf"/>
</dbReference>